<dbReference type="InterPro" id="IPR038213">
    <property type="entry name" value="IFI6/IFI27-like_sf"/>
</dbReference>
<dbReference type="Pfam" id="PF11951">
    <property type="entry name" value="Fungal_trans_2"/>
    <property type="match status" value="1"/>
</dbReference>
<evidence type="ECO:0000256" key="3">
    <source>
        <dbReference type="ARBA" id="ARBA00007262"/>
    </source>
</evidence>
<comment type="caution">
    <text evidence="10">The sequence shown here is derived from an EMBL/GenBank/DDBJ whole genome shotgun (WGS) entry which is preliminary data.</text>
</comment>
<dbReference type="AlphaFoldDB" id="A0A364NGC2"/>
<protein>
    <submittedName>
        <fullName evidence="10">C6 finger domain-containing protein</fullName>
    </submittedName>
</protein>
<dbReference type="InterPro" id="IPR009311">
    <property type="entry name" value="IFI6/IFI27-like"/>
</dbReference>
<keyword evidence="11" id="KW-1185">Reference proteome</keyword>
<dbReference type="PANTHER" id="PTHR37534:SF47">
    <property type="entry name" value="ZN(2)-C6 FUNGAL-TYPE DOMAIN-CONTAINING PROTEIN"/>
    <property type="match status" value="1"/>
</dbReference>
<feature type="domain" description="Zn(2)-C6 fungal-type" evidence="9">
    <location>
        <begin position="308"/>
        <end position="336"/>
    </location>
</feature>
<name>A0A364NGC2_STELY</name>
<dbReference type="PROSITE" id="PS50048">
    <property type="entry name" value="ZN2_CY6_FUNGAL_2"/>
    <property type="match status" value="1"/>
</dbReference>
<dbReference type="GO" id="GO:0016020">
    <property type="term" value="C:membrane"/>
    <property type="evidence" value="ECO:0007669"/>
    <property type="project" value="UniProtKB-SubCell"/>
</dbReference>
<feature type="region of interest" description="Disordered" evidence="8">
    <location>
        <begin position="399"/>
        <end position="426"/>
    </location>
</feature>
<evidence type="ECO:0000256" key="7">
    <source>
        <dbReference type="ARBA" id="ARBA00023242"/>
    </source>
</evidence>
<sequence length="1028" mass="110889">MGFDDAWKAMDGFGQEAGKRIGGAAAETVGHLDAFGQEADKHIGGAACETAKHLDAFGQEAGKNVGSALEESWKSMDAFGQEAGKQIAAALEHTKDWIEEHPGETSGIVACVLAAPAGAAIAGGVLHMVGFTATGVAAGSAAAAAQSGIGSVTAGSPFALLQSAGAGGAAATLIKGLAAGTATAAAIGATALGLIKAIQNGKKEVTVDHVHYVIHQGEEVDDSAQDGEKKDTRAGAAEERSHHFVHMAEAVAGPTPPTLKLSSPDAAPVDVKPVKKTASATPSASKKSAKASDTTGVTKRKQSKSRNGCITCKAKRLKCDEKKPTCDQCAKRAVTCGGYKKDFKWRPFEEPNAPGKPAKSRKGQLLNHDANHSLTIIDSGPQIPAFTPPHYQNHASLHDRQHSFSSTHHNGYYPPPQPSYPSMHGQHIQTCFSQSSFAVAENIFAASASSALMITPQSISPVDSYAPGSLESNSTFGDESTGTRQSRTTADSSVSSGQSPRLVDLLMPGTDLSVPPEEYSSFLTQHEAFYQPTGLTPPAQMDDDDIEELVRGVNDHPGAWIMRLPSPTPSSSSGSSPDSPEFQIPAQIQLSFTSAESLTRRYDRDTCGVLSVKDGPTENPWRTLVWPLTRDCPALYHAIASMTSFHQSKDMPTLRIQGIDHMRSAVHALAAGLQNMRVDAAISTTLVLAFAESWDQHISTGINHIKGAKILINQALIQHRLTPMKGEEWTRLKFLCNTWIYMDVLARLTSTDDDETNDVDTVQESIYATGETDTSLDPLMGCAHTLFPIIGRVANLVRKVRRSNGNGPTIISQAVQLKSQLEEWTPPSFIEDPEDETTSPHDTIKTAVAYQYATLLYLHQAVPEVPSQSPSALAKKVLCDLATVDPRSRSIIVHIYPLMAAGCEATDYEEREWVKERWGLMSSRMKLGIIERCLEVTKEVWNRRDARAAERMTTQMESRSFSGDTSMKREFSDCPDDFDFEDDFGFREAPCWERTPGSTGSMDPEVTVKGRLHWLGVMKDWNWEILLG</sequence>
<evidence type="ECO:0000256" key="2">
    <source>
        <dbReference type="ARBA" id="ARBA00004141"/>
    </source>
</evidence>
<dbReference type="SMART" id="SM00066">
    <property type="entry name" value="GAL4"/>
    <property type="match status" value="1"/>
</dbReference>
<comment type="similarity">
    <text evidence="3">Belongs to the IFI6/IFI27 family.</text>
</comment>
<dbReference type="GO" id="GO:0008270">
    <property type="term" value="F:zinc ion binding"/>
    <property type="evidence" value="ECO:0007669"/>
    <property type="project" value="InterPro"/>
</dbReference>
<evidence type="ECO:0000256" key="5">
    <source>
        <dbReference type="ARBA" id="ARBA00022989"/>
    </source>
</evidence>
<feature type="region of interest" description="Disordered" evidence="8">
    <location>
        <begin position="562"/>
        <end position="582"/>
    </location>
</feature>
<evidence type="ECO:0000256" key="4">
    <source>
        <dbReference type="ARBA" id="ARBA00022692"/>
    </source>
</evidence>
<keyword evidence="5" id="KW-1133">Transmembrane helix</keyword>
<evidence type="ECO:0000313" key="11">
    <source>
        <dbReference type="Proteomes" id="UP000249619"/>
    </source>
</evidence>
<dbReference type="InterPro" id="IPR021858">
    <property type="entry name" value="Fun_TF"/>
</dbReference>
<dbReference type="Proteomes" id="UP000249619">
    <property type="component" value="Unassembled WGS sequence"/>
</dbReference>
<feature type="compositionally biased region" description="Low complexity" evidence="8">
    <location>
        <begin position="569"/>
        <end position="580"/>
    </location>
</feature>
<evidence type="ECO:0000259" key="9">
    <source>
        <dbReference type="PROSITE" id="PS50048"/>
    </source>
</evidence>
<dbReference type="InterPro" id="IPR001138">
    <property type="entry name" value="Zn2Cys6_DnaBD"/>
</dbReference>
<reference evidence="11" key="1">
    <citation type="submission" date="2018-05" db="EMBL/GenBank/DDBJ databases">
        <title>Draft genome sequence of Stemphylium lycopersici strain CIDEFI 213.</title>
        <authorList>
            <person name="Medina R."/>
            <person name="Franco M.E.E."/>
            <person name="Lucentini C.G."/>
            <person name="Saparrat M.C.N."/>
            <person name="Balatti P.A."/>
        </authorList>
    </citation>
    <scope>NUCLEOTIDE SEQUENCE [LARGE SCALE GENOMIC DNA]</scope>
    <source>
        <strain evidence="11">CIDEFI 213</strain>
    </source>
</reference>
<feature type="region of interest" description="Disordered" evidence="8">
    <location>
        <begin position="217"/>
        <end position="239"/>
    </location>
</feature>
<dbReference type="GO" id="GO:0045944">
    <property type="term" value="P:positive regulation of transcription by RNA polymerase II"/>
    <property type="evidence" value="ECO:0007669"/>
    <property type="project" value="TreeGrafter"/>
</dbReference>
<proteinExistence type="inferred from homology"/>
<gene>
    <name evidence="10" type="ORF">DDE83_000258</name>
</gene>
<dbReference type="Gene3D" id="6.10.110.10">
    <property type="match status" value="1"/>
</dbReference>
<organism evidence="10 11">
    <name type="scientific">Stemphylium lycopersici</name>
    <name type="common">Tomato gray leaf spot disease fungus</name>
    <name type="synonym">Thyrospora lycopersici</name>
    <dbReference type="NCBI Taxonomy" id="183478"/>
    <lineage>
        <taxon>Eukaryota</taxon>
        <taxon>Fungi</taxon>
        <taxon>Dikarya</taxon>
        <taxon>Ascomycota</taxon>
        <taxon>Pezizomycotina</taxon>
        <taxon>Dothideomycetes</taxon>
        <taxon>Pleosporomycetidae</taxon>
        <taxon>Pleosporales</taxon>
        <taxon>Pleosporineae</taxon>
        <taxon>Pleosporaceae</taxon>
        <taxon>Stemphylium</taxon>
    </lineage>
</organism>
<keyword evidence="7" id="KW-0539">Nucleus</keyword>
<dbReference type="PANTHER" id="PTHR37534">
    <property type="entry name" value="TRANSCRIPTIONAL ACTIVATOR PROTEIN UGA3"/>
    <property type="match status" value="1"/>
</dbReference>
<dbReference type="Gene3D" id="4.10.240.10">
    <property type="entry name" value="Zn(2)-C6 fungal-type DNA-binding domain"/>
    <property type="match status" value="1"/>
</dbReference>
<dbReference type="GO" id="GO:0005634">
    <property type="term" value="C:nucleus"/>
    <property type="evidence" value="ECO:0007669"/>
    <property type="project" value="UniProtKB-SubCell"/>
</dbReference>
<feature type="compositionally biased region" description="Low complexity" evidence="8">
    <location>
        <begin position="276"/>
        <end position="295"/>
    </location>
</feature>
<feature type="compositionally biased region" description="Basic and acidic residues" evidence="8">
    <location>
        <begin position="226"/>
        <end position="239"/>
    </location>
</feature>
<dbReference type="CDD" id="cd00067">
    <property type="entry name" value="GAL4"/>
    <property type="match status" value="1"/>
</dbReference>
<dbReference type="InterPro" id="IPR036864">
    <property type="entry name" value="Zn2-C6_fun-type_DNA-bd_sf"/>
</dbReference>
<dbReference type="EMBL" id="QGDH01000003">
    <property type="protein sequence ID" value="RAR16385.1"/>
    <property type="molecule type" value="Genomic_DNA"/>
</dbReference>
<dbReference type="Pfam" id="PF00172">
    <property type="entry name" value="Zn_clus"/>
    <property type="match status" value="1"/>
</dbReference>
<dbReference type="PROSITE" id="PS00463">
    <property type="entry name" value="ZN2_CY6_FUNGAL_1"/>
    <property type="match status" value="1"/>
</dbReference>
<keyword evidence="4" id="KW-0812">Transmembrane</keyword>
<dbReference type="GO" id="GO:0000976">
    <property type="term" value="F:transcription cis-regulatory region binding"/>
    <property type="evidence" value="ECO:0007669"/>
    <property type="project" value="TreeGrafter"/>
</dbReference>
<keyword evidence="6" id="KW-0472">Membrane</keyword>
<comment type="subcellular location">
    <subcellularLocation>
        <location evidence="2">Membrane</location>
        <topology evidence="2">Multi-pass membrane protein</topology>
    </subcellularLocation>
    <subcellularLocation>
        <location evidence="1">Nucleus</location>
    </subcellularLocation>
</comment>
<accession>A0A364NGC2</accession>
<evidence type="ECO:0000256" key="6">
    <source>
        <dbReference type="ARBA" id="ARBA00023136"/>
    </source>
</evidence>
<evidence type="ECO:0000256" key="1">
    <source>
        <dbReference type="ARBA" id="ARBA00004123"/>
    </source>
</evidence>
<evidence type="ECO:0000256" key="8">
    <source>
        <dbReference type="SAM" id="MobiDB-lite"/>
    </source>
</evidence>
<dbReference type="SUPFAM" id="SSF57701">
    <property type="entry name" value="Zn2/Cys6 DNA-binding domain"/>
    <property type="match status" value="1"/>
</dbReference>
<feature type="compositionally biased region" description="Polar residues" evidence="8">
    <location>
        <begin position="470"/>
        <end position="499"/>
    </location>
</feature>
<feature type="region of interest" description="Disordered" evidence="8">
    <location>
        <begin position="470"/>
        <end position="501"/>
    </location>
</feature>
<feature type="region of interest" description="Disordered" evidence="8">
    <location>
        <begin position="254"/>
        <end position="305"/>
    </location>
</feature>
<dbReference type="Pfam" id="PF06140">
    <property type="entry name" value="Ifi-6-16"/>
    <property type="match status" value="1"/>
</dbReference>
<evidence type="ECO:0000313" key="10">
    <source>
        <dbReference type="EMBL" id="RAR16385.1"/>
    </source>
</evidence>
<dbReference type="GO" id="GO:0000981">
    <property type="term" value="F:DNA-binding transcription factor activity, RNA polymerase II-specific"/>
    <property type="evidence" value="ECO:0007669"/>
    <property type="project" value="InterPro"/>
</dbReference>